<accession>A0A1C5GSU0</accession>
<gene>
    <name evidence="2" type="ORF">GA0070213_101511</name>
</gene>
<dbReference type="RefSeq" id="WP_091056319.1">
    <property type="nucleotide sequence ID" value="NZ_FMDM01000001.1"/>
</dbReference>
<keyword evidence="3" id="KW-1185">Reference proteome</keyword>
<name>A0A1C5GSU0_9ACTN</name>
<dbReference type="EMBL" id="FMDM01000001">
    <property type="protein sequence ID" value="SCG36840.1"/>
    <property type="molecule type" value="Genomic_DNA"/>
</dbReference>
<proteinExistence type="predicted"/>
<dbReference type="Pfam" id="PF19493">
    <property type="entry name" value="Trypco1"/>
    <property type="match status" value="1"/>
</dbReference>
<protein>
    <recommendedName>
        <fullName evidence="1">Trypsin-co-occurring domain-containing protein</fullName>
    </recommendedName>
</protein>
<dbReference type="InterPro" id="IPR045794">
    <property type="entry name" value="Trypco1"/>
</dbReference>
<reference evidence="3" key="1">
    <citation type="submission" date="2016-06" db="EMBL/GenBank/DDBJ databases">
        <authorList>
            <person name="Varghese N."/>
            <person name="Submissions Spin"/>
        </authorList>
    </citation>
    <scope>NUCLEOTIDE SEQUENCE [LARGE SCALE GENOMIC DNA]</scope>
    <source>
        <strain evidence="3">DSM 45647</strain>
    </source>
</reference>
<evidence type="ECO:0000259" key="1">
    <source>
        <dbReference type="Pfam" id="PF19493"/>
    </source>
</evidence>
<dbReference type="AlphaFoldDB" id="A0A1C5GSU0"/>
<feature type="domain" description="Trypsin-co-occurring" evidence="1">
    <location>
        <begin position="20"/>
        <end position="97"/>
    </location>
</feature>
<evidence type="ECO:0000313" key="2">
    <source>
        <dbReference type="EMBL" id="SCG36840.1"/>
    </source>
</evidence>
<sequence length="108" mass="11038">MREIVQVELPDGQIAWATIESNGVSDVGLGARLLPLTGLSETLSAVATNVRNGVRNVRPDNVSVELGLDLEIGSQGLVAALAGSAVKAALKVTLTWTAPAPHAAASVE</sequence>
<evidence type="ECO:0000313" key="3">
    <source>
        <dbReference type="Proteomes" id="UP000199360"/>
    </source>
</evidence>
<organism evidence="2 3">
    <name type="scientific">Micromonospora humi</name>
    <dbReference type="NCBI Taxonomy" id="745366"/>
    <lineage>
        <taxon>Bacteria</taxon>
        <taxon>Bacillati</taxon>
        <taxon>Actinomycetota</taxon>
        <taxon>Actinomycetes</taxon>
        <taxon>Micromonosporales</taxon>
        <taxon>Micromonosporaceae</taxon>
        <taxon>Micromonospora</taxon>
    </lineage>
</organism>
<dbReference type="Proteomes" id="UP000199360">
    <property type="component" value="Unassembled WGS sequence"/>
</dbReference>
<dbReference type="STRING" id="745366.GA0070213_101511"/>
<dbReference type="OrthoDB" id="4828173at2"/>
<dbReference type="NCBIfam" id="NF041216">
    <property type="entry name" value="CU044_2847_fam"/>
    <property type="match status" value="1"/>
</dbReference>